<dbReference type="OrthoDB" id="8779432at2"/>
<keyword evidence="3" id="KW-1185">Reference proteome</keyword>
<proteinExistence type="predicted"/>
<gene>
    <name evidence="2" type="ORF">GM676_09555</name>
</gene>
<dbReference type="AlphaFoldDB" id="A0A6L6PFM1"/>
<protein>
    <submittedName>
        <fullName evidence="2">Uncharacterized protein</fullName>
    </submittedName>
</protein>
<dbReference type="EMBL" id="WNKY01000007">
    <property type="protein sequence ID" value="MTV37824.1"/>
    <property type="molecule type" value="Genomic_DNA"/>
</dbReference>
<evidence type="ECO:0000313" key="3">
    <source>
        <dbReference type="Proteomes" id="UP000475582"/>
    </source>
</evidence>
<feature type="region of interest" description="Disordered" evidence="1">
    <location>
        <begin position="77"/>
        <end position="103"/>
    </location>
</feature>
<accession>A0A6L6PFM1</accession>
<dbReference type="RefSeq" id="WP_155463298.1">
    <property type="nucleotide sequence ID" value="NZ_WNKY01000007.1"/>
</dbReference>
<comment type="caution">
    <text evidence="2">The sequence shown here is derived from an EMBL/GenBank/DDBJ whole genome shotgun (WGS) entry which is preliminary data.</text>
</comment>
<name>A0A6L6PFM1_9BURK</name>
<sequence>MPNTPSTSGPPQPLSDKARFLVHAARGAPLNDFLAVAATDDDITVLDVIGPRERPHTAVVEITPAKAQLLEQHFRQTGTPTHQLTIEPDRPLTMFGDGPLDPF</sequence>
<dbReference type="Proteomes" id="UP000475582">
    <property type="component" value="Unassembled WGS sequence"/>
</dbReference>
<reference evidence="2 3" key="1">
    <citation type="submission" date="2019-11" db="EMBL/GenBank/DDBJ databases">
        <title>Type strains purchased from KCTC, JCM and DSMZ.</title>
        <authorList>
            <person name="Lu H."/>
        </authorList>
    </citation>
    <scope>NUCLEOTIDE SEQUENCE [LARGE SCALE GENOMIC DNA]</scope>
    <source>
        <strain evidence="2 3">KCTC 22382</strain>
    </source>
</reference>
<evidence type="ECO:0000256" key="1">
    <source>
        <dbReference type="SAM" id="MobiDB-lite"/>
    </source>
</evidence>
<evidence type="ECO:0000313" key="2">
    <source>
        <dbReference type="EMBL" id="MTV37824.1"/>
    </source>
</evidence>
<organism evidence="2 3">
    <name type="scientific">Duganella radicis</name>
    <dbReference type="NCBI Taxonomy" id="551988"/>
    <lineage>
        <taxon>Bacteria</taxon>
        <taxon>Pseudomonadati</taxon>
        <taxon>Pseudomonadota</taxon>
        <taxon>Betaproteobacteria</taxon>
        <taxon>Burkholderiales</taxon>
        <taxon>Oxalobacteraceae</taxon>
        <taxon>Telluria group</taxon>
        <taxon>Duganella</taxon>
    </lineage>
</organism>